<proteinExistence type="predicted"/>
<keyword evidence="3" id="KW-1185">Reference proteome</keyword>
<feature type="binding site" evidence="1">
    <location>
        <position position="193"/>
    </location>
    <ligand>
        <name>Zn(2+)</name>
        <dbReference type="ChEBI" id="CHEBI:29105"/>
        <label>1</label>
        <note>catalytic</note>
    </ligand>
</feature>
<reference evidence="2 3" key="1">
    <citation type="submission" date="2016-10" db="EMBL/GenBank/DDBJ databases">
        <authorList>
            <person name="de Groot N.N."/>
        </authorList>
    </citation>
    <scope>NUCLEOTIDE SEQUENCE [LARGE SCALE GENOMIC DNA]</scope>
    <source>
        <strain evidence="2 3">ASO4-2</strain>
    </source>
</reference>
<accession>A0A1G6CS55</accession>
<keyword evidence="1" id="KW-0862">Zinc</keyword>
<dbReference type="SUPFAM" id="SSF51569">
    <property type="entry name" value="Aldolase"/>
    <property type="match status" value="1"/>
</dbReference>
<dbReference type="InterPro" id="IPR050246">
    <property type="entry name" value="Class_II_FBP_aldolase"/>
</dbReference>
<feature type="binding site" evidence="1">
    <location>
        <position position="133"/>
    </location>
    <ligand>
        <name>Zn(2+)</name>
        <dbReference type="ChEBI" id="CHEBI:29105"/>
        <label>2</label>
    </ligand>
</feature>
<dbReference type="AlphaFoldDB" id="A0A1G6CS55"/>
<evidence type="ECO:0000313" key="3">
    <source>
        <dbReference type="Proteomes" id="UP000198771"/>
    </source>
</evidence>
<feature type="binding site" evidence="1">
    <location>
        <position position="82"/>
    </location>
    <ligand>
        <name>Zn(2+)</name>
        <dbReference type="ChEBI" id="CHEBI:29105"/>
        <label>1</label>
        <note>catalytic</note>
    </ligand>
</feature>
<dbReference type="Gene3D" id="3.20.20.70">
    <property type="entry name" value="Aldolase class I"/>
    <property type="match status" value="1"/>
</dbReference>
<feature type="binding site" evidence="1">
    <location>
        <position position="103"/>
    </location>
    <ligand>
        <name>Zn(2+)</name>
        <dbReference type="ChEBI" id="CHEBI:29105"/>
        <label>2</label>
    </ligand>
</feature>
<protein>
    <submittedName>
        <fullName evidence="2">Fructose-bisphosphate aldolase, class II</fullName>
    </submittedName>
</protein>
<dbReference type="PANTHER" id="PTHR30304:SF0">
    <property type="entry name" value="D-TAGATOSE-1,6-BISPHOSPHATE ALDOLASE SUBUNIT GATY-RELATED"/>
    <property type="match status" value="1"/>
</dbReference>
<dbReference type="GO" id="GO:0005975">
    <property type="term" value="P:carbohydrate metabolic process"/>
    <property type="evidence" value="ECO:0007669"/>
    <property type="project" value="InterPro"/>
</dbReference>
<keyword evidence="1" id="KW-0479">Metal-binding</keyword>
<evidence type="ECO:0000256" key="1">
    <source>
        <dbReference type="PIRSR" id="PIRSR001359-3"/>
    </source>
</evidence>
<organism evidence="2 3">
    <name type="scientific">Desulfonatronum thiosulfatophilum</name>
    <dbReference type="NCBI Taxonomy" id="617002"/>
    <lineage>
        <taxon>Bacteria</taxon>
        <taxon>Pseudomonadati</taxon>
        <taxon>Thermodesulfobacteriota</taxon>
        <taxon>Desulfovibrionia</taxon>
        <taxon>Desulfovibrionales</taxon>
        <taxon>Desulfonatronaceae</taxon>
        <taxon>Desulfonatronum</taxon>
    </lineage>
</organism>
<dbReference type="GO" id="GO:0008270">
    <property type="term" value="F:zinc ion binding"/>
    <property type="evidence" value="ECO:0007669"/>
    <property type="project" value="InterPro"/>
</dbReference>
<sequence length="265" mass="29262">MSLTRLSQCLEHFPSGSAVGCFSVYSLETLRAVVVAAETERKPAVISLDAVDVLHVGLGPLAQAALFAARKANIPMTVHLNHGRSLADIREALELDLPSVMFDGSNLEFTENVRLTRQARDLAHESGAEIEGEFGPLCSTHQQISQVLDFLDRTEIDFLAFSVPKGLSLLEYAGRIELLAELAAKTNVPLVLHNGSRLPESLLCQTLEFGIRKVNVHTDILRALGQGLRDLMPEEQDNPLPRLSLITKEIQWLIAQHIRIFSTKR</sequence>
<dbReference type="InterPro" id="IPR013785">
    <property type="entry name" value="Aldolase_TIM"/>
</dbReference>
<dbReference type="EMBL" id="FMXO01000009">
    <property type="protein sequence ID" value="SDB35688.1"/>
    <property type="molecule type" value="Genomic_DNA"/>
</dbReference>
<name>A0A1G6CS55_9BACT</name>
<dbReference type="OrthoDB" id="9803995at2"/>
<dbReference type="PIRSF" id="PIRSF001359">
    <property type="entry name" value="F_bP_aldolase_II"/>
    <property type="match status" value="1"/>
</dbReference>
<dbReference type="Proteomes" id="UP000198771">
    <property type="component" value="Unassembled WGS sequence"/>
</dbReference>
<dbReference type="RefSeq" id="WP_161946251.1">
    <property type="nucleotide sequence ID" value="NZ_FMXO01000009.1"/>
</dbReference>
<comment type="cofactor">
    <cofactor evidence="1">
        <name>Zn(2+)</name>
        <dbReference type="ChEBI" id="CHEBI:29105"/>
    </cofactor>
    <text evidence="1">Binds 2 Zn(2+) ions per subunit. One is catalytic and the other provides a structural contribution.</text>
</comment>
<evidence type="ECO:0000313" key="2">
    <source>
        <dbReference type="EMBL" id="SDB35688.1"/>
    </source>
</evidence>
<dbReference type="InterPro" id="IPR000771">
    <property type="entry name" value="FBA_II"/>
</dbReference>
<dbReference type="STRING" id="617002.SAMN05660653_01670"/>
<dbReference type="PANTHER" id="PTHR30304">
    <property type="entry name" value="D-TAGATOSE-1,6-BISPHOSPHATE ALDOLASE"/>
    <property type="match status" value="1"/>
</dbReference>
<dbReference type="Pfam" id="PF01116">
    <property type="entry name" value="F_bP_aldolase"/>
    <property type="match status" value="1"/>
</dbReference>
<gene>
    <name evidence="2" type="ORF">SAMN05660653_01670</name>
</gene>
<dbReference type="GO" id="GO:0016832">
    <property type="term" value="F:aldehyde-lyase activity"/>
    <property type="evidence" value="ECO:0007669"/>
    <property type="project" value="InterPro"/>
</dbReference>